<keyword evidence="2" id="KW-1185">Reference proteome</keyword>
<evidence type="ECO:0008006" key="3">
    <source>
        <dbReference type="Google" id="ProtNLM"/>
    </source>
</evidence>
<comment type="caution">
    <text evidence="1">The sequence shown here is derived from an EMBL/GenBank/DDBJ whole genome shotgun (WGS) entry which is preliminary data.</text>
</comment>
<organism evidence="1 2">
    <name type="scientific">Streptosporangium algeriense</name>
    <dbReference type="NCBI Taxonomy" id="1682748"/>
    <lineage>
        <taxon>Bacteria</taxon>
        <taxon>Bacillati</taxon>
        <taxon>Actinomycetota</taxon>
        <taxon>Actinomycetes</taxon>
        <taxon>Streptosporangiales</taxon>
        <taxon>Streptosporangiaceae</taxon>
        <taxon>Streptosporangium</taxon>
    </lineage>
</organism>
<name>A0ABW3DKD9_9ACTN</name>
<evidence type="ECO:0000313" key="1">
    <source>
        <dbReference type="EMBL" id="MFD0883206.1"/>
    </source>
</evidence>
<accession>A0ABW3DKD9</accession>
<dbReference type="EMBL" id="JBHTHX010000015">
    <property type="protein sequence ID" value="MFD0883206.1"/>
    <property type="molecule type" value="Genomic_DNA"/>
</dbReference>
<gene>
    <name evidence="1" type="ORF">ACFQ08_01325</name>
</gene>
<protein>
    <recommendedName>
        <fullName evidence="3">Monooxygenase</fullName>
    </recommendedName>
</protein>
<reference evidence="2" key="1">
    <citation type="journal article" date="2019" name="Int. J. Syst. Evol. Microbiol.">
        <title>The Global Catalogue of Microorganisms (GCM) 10K type strain sequencing project: providing services to taxonomists for standard genome sequencing and annotation.</title>
        <authorList>
            <consortium name="The Broad Institute Genomics Platform"/>
            <consortium name="The Broad Institute Genome Sequencing Center for Infectious Disease"/>
            <person name="Wu L."/>
            <person name="Ma J."/>
        </authorList>
    </citation>
    <scope>NUCLEOTIDE SEQUENCE [LARGE SCALE GENOMIC DNA]</scope>
    <source>
        <strain evidence="2">CCUG 62974</strain>
    </source>
</reference>
<dbReference type="Proteomes" id="UP001597024">
    <property type="component" value="Unassembled WGS sequence"/>
</dbReference>
<proteinExistence type="predicted"/>
<feature type="non-terminal residue" evidence="1">
    <location>
        <position position="1"/>
    </location>
</feature>
<sequence>GADSVPDALAAYQRRVRPAIGEVQAFGRRFIQWMAPSSRLRIAARDWMLRLASLPGADRLFLNTLTASGHGLIVTRTGGRAGSSAFPA</sequence>
<evidence type="ECO:0000313" key="2">
    <source>
        <dbReference type="Proteomes" id="UP001597024"/>
    </source>
</evidence>